<evidence type="ECO:0008006" key="3">
    <source>
        <dbReference type="Google" id="ProtNLM"/>
    </source>
</evidence>
<reference evidence="1" key="1">
    <citation type="submission" date="2016-12" db="EMBL/GenBank/DDBJ databases">
        <authorList>
            <person name="Moulin L."/>
        </authorList>
    </citation>
    <scope>NUCLEOTIDE SEQUENCE [LARGE SCALE GENOMIC DNA]</scope>
    <source>
        <strain evidence="1">STM 7183</strain>
    </source>
</reference>
<dbReference type="InterPro" id="IPR027417">
    <property type="entry name" value="P-loop_NTPase"/>
</dbReference>
<dbReference type="EMBL" id="CYGY02000125">
    <property type="protein sequence ID" value="SIT51619.1"/>
    <property type="molecule type" value="Genomic_DNA"/>
</dbReference>
<dbReference type="RefSeq" id="WP_143811204.1">
    <property type="nucleotide sequence ID" value="NZ_CYGY02000125.1"/>
</dbReference>
<gene>
    <name evidence="1" type="ORF">BN2476_1250018</name>
</gene>
<dbReference type="OrthoDB" id="5593847at2"/>
<name>A0A1N7SW85_9BURK</name>
<evidence type="ECO:0000313" key="1">
    <source>
        <dbReference type="EMBL" id="SIT51619.1"/>
    </source>
</evidence>
<dbReference type="AlphaFoldDB" id="A0A1N7SW85"/>
<dbReference type="Proteomes" id="UP000195569">
    <property type="component" value="Unassembled WGS sequence"/>
</dbReference>
<comment type="caution">
    <text evidence="1">The sequence shown here is derived from an EMBL/GenBank/DDBJ whole genome shotgun (WGS) entry which is preliminary data.</text>
</comment>
<organism evidence="1 2">
    <name type="scientific">Paraburkholderia piptadeniae</name>
    <dbReference type="NCBI Taxonomy" id="1701573"/>
    <lineage>
        <taxon>Bacteria</taxon>
        <taxon>Pseudomonadati</taxon>
        <taxon>Pseudomonadota</taxon>
        <taxon>Betaproteobacteria</taxon>
        <taxon>Burkholderiales</taxon>
        <taxon>Burkholderiaceae</taxon>
        <taxon>Paraburkholderia</taxon>
    </lineage>
</organism>
<protein>
    <recommendedName>
        <fullName evidence="3">AAA+ ATPase domain-containing protein</fullName>
    </recommendedName>
</protein>
<evidence type="ECO:0000313" key="2">
    <source>
        <dbReference type="Proteomes" id="UP000195569"/>
    </source>
</evidence>
<proteinExistence type="predicted"/>
<dbReference type="SUPFAM" id="SSF52540">
    <property type="entry name" value="P-loop containing nucleoside triphosphate hydrolases"/>
    <property type="match status" value="1"/>
</dbReference>
<sequence length="462" mass="51868">MESAIGERSQRKRVERAVQSPWVASGSLPGRLRPATYRTDEMNPRYAGNPTILCFPGYPDDATALEFLANEPKARQADFMTLPKEVRIEFCDQIKEVFVPAFEHIDGFQTMMRVLRGKYGETNPLTGEFMNHLHRICLTGSPITLRSSGGYEGSTGGIVMFGPTGSGKSCLINRVCSYVGDGGVLHTALGGKPCRWPEIMIVRISAAGRATVKQLALGIASEVDDICGNNGVFERRLGSSTQYVTRTAVMLTSNLVGLLIIEDVQLWGRVDKRLRLSMLDFLVGVQEESRVPIMCVGTMLLLDVLEAHMSQSEKLMTLGQIPLLPILNDEDMNNICNAFWRWRVTAGDPEPPEWLAYEVKAYTAGLRRYIRKYFSALLACMAQDGVVVPTRKYVREIAEKYMQPVLEAVRIINRAYCGKRVDRNALQKYEEYIGSDDYRRRVAERTAALSERIEVRSRKMSK</sequence>
<keyword evidence="2" id="KW-1185">Reference proteome</keyword>
<accession>A0A1N7SW85</accession>